<dbReference type="Gene3D" id="3.40.50.150">
    <property type="entry name" value="Vaccinia Virus protein VP39"/>
    <property type="match status" value="1"/>
</dbReference>
<reference evidence="6" key="1">
    <citation type="journal article" date="2019" name="Int. J. Syst. Evol. Microbiol.">
        <title>The Global Catalogue of Microorganisms (GCM) 10K type strain sequencing project: providing services to taxonomists for standard genome sequencing and annotation.</title>
        <authorList>
            <consortium name="The Broad Institute Genomics Platform"/>
            <consortium name="The Broad Institute Genome Sequencing Center for Infectious Disease"/>
            <person name="Wu L."/>
            <person name="Ma J."/>
        </authorList>
    </citation>
    <scope>NUCLEOTIDE SEQUENCE [LARGE SCALE GENOMIC DNA]</scope>
    <source>
        <strain evidence="6">CECT 8288</strain>
    </source>
</reference>
<evidence type="ECO:0000259" key="4">
    <source>
        <dbReference type="Pfam" id="PF08242"/>
    </source>
</evidence>
<evidence type="ECO:0000313" key="6">
    <source>
        <dbReference type="Proteomes" id="UP001595710"/>
    </source>
</evidence>
<dbReference type="GO" id="GO:0032259">
    <property type="term" value="P:methylation"/>
    <property type="evidence" value="ECO:0007669"/>
    <property type="project" value="UniProtKB-KW"/>
</dbReference>
<sequence length="208" mass="23108">MNVEELYNETAHRYSDLVDSSMYIGPDWLSRFLEANRFTCSSIVDLGCANGVLGEVLRNSFADAHITGIDISENMIRYAESKACYNKTIQMDLDKSFSQLFEQPNDLVVALGFSEFLSNIQFFMEEVAAITKPGGIALISFQVHDPNNTKLPRNTYSGEVVHTAYAESEINDFIVNSGFVVSQQERAVGYTSGAGYSCEYLMVAARKA</sequence>
<keyword evidence="2" id="KW-0808">Transferase</keyword>
<evidence type="ECO:0000313" key="5">
    <source>
        <dbReference type="EMBL" id="MFC3702861.1"/>
    </source>
</evidence>
<dbReference type="SUPFAM" id="SSF53335">
    <property type="entry name" value="S-adenosyl-L-methionine-dependent methyltransferases"/>
    <property type="match status" value="1"/>
</dbReference>
<protein>
    <submittedName>
        <fullName evidence="5">Class I SAM-dependent DNA methyltransferase</fullName>
    </submittedName>
</protein>
<keyword evidence="3" id="KW-0949">S-adenosyl-L-methionine</keyword>
<dbReference type="PANTHER" id="PTHR43464:SF19">
    <property type="entry name" value="UBIQUINONE BIOSYNTHESIS O-METHYLTRANSFERASE, MITOCHONDRIAL"/>
    <property type="match status" value="1"/>
</dbReference>
<evidence type="ECO:0000256" key="2">
    <source>
        <dbReference type="ARBA" id="ARBA00022679"/>
    </source>
</evidence>
<dbReference type="RefSeq" id="WP_377363401.1">
    <property type="nucleotide sequence ID" value="NZ_JBHRYN010000045.1"/>
</dbReference>
<dbReference type="InterPro" id="IPR029063">
    <property type="entry name" value="SAM-dependent_MTases_sf"/>
</dbReference>
<comment type="caution">
    <text evidence="5">The sequence shown here is derived from an EMBL/GenBank/DDBJ whole genome shotgun (WGS) entry which is preliminary data.</text>
</comment>
<dbReference type="GO" id="GO:0008168">
    <property type="term" value="F:methyltransferase activity"/>
    <property type="evidence" value="ECO:0007669"/>
    <property type="project" value="UniProtKB-KW"/>
</dbReference>
<dbReference type="PANTHER" id="PTHR43464">
    <property type="entry name" value="METHYLTRANSFERASE"/>
    <property type="match status" value="1"/>
</dbReference>
<organism evidence="5 6">
    <name type="scientific">Reinekea marina</name>
    <dbReference type="NCBI Taxonomy" id="1310421"/>
    <lineage>
        <taxon>Bacteria</taxon>
        <taxon>Pseudomonadati</taxon>
        <taxon>Pseudomonadota</taxon>
        <taxon>Gammaproteobacteria</taxon>
        <taxon>Oceanospirillales</taxon>
        <taxon>Saccharospirillaceae</taxon>
        <taxon>Reinekea</taxon>
    </lineage>
</organism>
<name>A0ABV7WUL0_9GAMM</name>
<gene>
    <name evidence="5" type="ORF">ACFOND_14585</name>
</gene>
<evidence type="ECO:0000256" key="3">
    <source>
        <dbReference type="ARBA" id="ARBA00022691"/>
    </source>
</evidence>
<dbReference type="Pfam" id="PF08242">
    <property type="entry name" value="Methyltransf_12"/>
    <property type="match status" value="1"/>
</dbReference>
<feature type="domain" description="Methyltransferase type 12" evidence="4">
    <location>
        <begin position="44"/>
        <end position="136"/>
    </location>
</feature>
<keyword evidence="6" id="KW-1185">Reference proteome</keyword>
<keyword evidence="1 5" id="KW-0489">Methyltransferase</keyword>
<dbReference type="Proteomes" id="UP001595710">
    <property type="component" value="Unassembled WGS sequence"/>
</dbReference>
<dbReference type="InterPro" id="IPR013217">
    <property type="entry name" value="Methyltransf_12"/>
</dbReference>
<dbReference type="EMBL" id="JBHRYN010000045">
    <property type="protein sequence ID" value="MFC3702861.1"/>
    <property type="molecule type" value="Genomic_DNA"/>
</dbReference>
<evidence type="ECO:0000256" key="1">
    <source>
        <dbReference type="ARBA" id="ARBA00022603"/>
    </source>
</evidence>
<accession>A0ABV7WUL0</accession>
<proteinExistence type="predicted"/>
<dbReference type="CDD" id="cd02440">
    <property type="entry name" value="AdoMet_MTases"/>
    <property type="match status" value="1"/>
</dbReference>